<dbReference type="PANTHER" id="PTHR46573">
    <property type="entry name" value="WD REPEAT, SAM AND U-BOX DOMAIN-CONTAINING PROTEIN 1"/>
    <property type="match status" value="1"/>
</dbReference>
<dbReference type="Gene3D" id="1.25.40.10">
    <property type="entry name" value="Tetratricopeptide repeat domain"/>
    <property type="match status" value="1"/>
</dbReference>
<dbReference type="PROSITE" id="PS51698">
    <property type="entry name" value="U_BOX"/>
    <property type="match status" value="1"/>
</dbReference>
<evidence type="ECO:0000313" key="4">
    <source>
        <dbReference type="EMBL" id="CAB9516986.1"/>
    </source>
</evidence>
<dbReference type="SUPFAM" id="SSF68906">
    <property type="entry name" value="SAP domain"/>
    <property type="match status" value="1"/>
</dbReference>
<dbReference type="GO" id="GO:0016567">
    <property type="term" value="P:protein ubiquitination"/>
    <property type="evidence" value="ECO:0007669"/>
    <property type="project" value="InterPro"/>
</dbReference>
<dbReference type="EMBL" id="CAICTM010000819">
    <property type="protein sequence ID" value="CAB9516986.1"/>
    <property type="molecule type" value="Genomic_DNA"/>
</dbReference>
<feature type="region of interest" description="Disordered" evidence="1">
    <location>
        <begin position="281"/>
        <end position="304"/>
    </location>
</feature>
<evidence type="ECO:0000256" key="1">
    <source>
        <dbReference type="SAM" id="MobiDB-lite"/>
    </source>
</evidence>
<accession>A0A9N8HK99</accession>
<dbReference type="InterPro" id="IPR013083">
    <property type="entry name" value="Znf_RING/FYVE/PHD"/>
</dbReference>
<dbReference type="PANTHER" id="PTHR46573:SF1">
    <property type="entry name" value="WD REPEAT, SAM AND U-BOX DOMAIN-CONTAINING PROTEIN 1"/>
    <property type="match status" value="1"/>
</dbReference>
<dbReference type="Gene3D" id="3.30.40.10">
    <property type="entry name" value="Zinc/RING finger domain, C3HC4 (zinc finger)"/>
    <property type="match status" value="1"/>
</dbReference>
<feature type="domain" description="SAP" evidence="2">
    <location>
        <begin position="12"/>
        <end position="46"/>
    </location>
</feature>
<name>A0A9N8HK99_9STRA</name>
<evidence type="ECO:0000259" key="2">
    <source>
        <dbReference type="PROSITE" id="PS50800"/>
    </source>
</evidence>
<dbReference type="Pfam" id="PF08238">
    <property type="entry name" value="Sel1"/>
    <property type="match status" value="3"/>
</dbReference>
<dbReference type="SMART" id="SM00513">
    <property type="entry name" value="SAP"/>
    <property type="match status" value="1"/>
</dbReference>
<dbReference type="InterPro" id="IPR003613">
    <property type="entry name" value="Ubox_domain"/>
</dbReference>
<dbReference type="SUPFAM" id="SSF81901">
    <property type="entry name" value="HCP-like"/>
    <property type="match status" value="1"/>
</dbReference>
<comment type="caution">
    <text evidence="4">The sequence shown here is derived from an EMBL/GenBank/DDBJ whole genome shotgun (WGS) entry which is preliminary data.</text>
</comment>
<dbReference type="InterPro" id="IPR006597">
    <property type="entry name" value="Sel1-like"/>
</dbReference>
<proteinExistence type="predicted"/>
<dbReference type="AlphaFoldDB" id="A0A9N8HK99"/>
<dbReference type="Gene3D" id="1.10.720.30">
    <property type="entry name" value="SAP domain"/>
    <property type="match status" value="1"/>
</dbReference>
<feature type="domain" description="U-box" evidence="3">
    <location>
        <begin position="52"/>
        <end position="128"/>
    </location>
</feature>
<dbReference type="OrthoDB" id="27934at2759"/>
<evidence type="ECO:0000259" key="3">
    <source>
        <dbReference type="PROSITE" id="PS51698"/>
    </source>
</evidence>
<keyword evidence="5" id="KW-1185">Reference proteome</keyword>
<organism evidence="4 5">
    <name type="scientific">Seminavis robusta</name>
    <dbReference type="NCBI Taxonomy" id="568900"/>
    <lineage>
        <taxon>Eukaryota</taxon>
        <taxon>Sar</taxon>
        <taxon>Stramenopiles</taxon>
        <taxon>Ochrophyta</taxon>
        <taxon>Bacillariophyta</taxon>
        <taxon>Bacillariophyceae</taxon>
        <taxon>Bacillariophycidae</taxon>
        <taxon>Naviculales</taxon>
        <taxon>Naviculaceae</taxon>
        <taxon>Seminavis</taxon>
    </lineage>
</organism>
<dbReference type="Pfam" id="PF04564">
    <property type="entry name" value="U-box"/>
    <property type="match status" value="1"/>
</dbReference>
<dbReference type="InterPro" id="IPR052085">
    <property type="entry name" value="WD-SAM-U-box"/>
</dbReference>
<dbReference type="GO" id="GO:0004842">
    <property type="term" value="F:ubiquitin-protein transferase activity"/>
    <property type="evidence" value="ECO:0007669"/>
    <property type="project" value="InterPro"/>
</dbReference>
<dbReference type="Proteomes" id="UP001153069">
    <property type="component" value="Unassembled WGS sequence"/>
</dbReference>
<reference evidence="4" key="1">
    <citation type="submission" date="2020-06" db="EMBL/GenBank/DDBJ databases">
        <authorList>
            <consortium name="Plant Systems Biology data submission"/>
        </authorList>
    </citation>
    <scope>NUCLEOTIDE SEQUENCE</scope>
    <source>
        <strain evidence="4">D6</strain>
    </source>
</reference>
<dbReference type="Pfam" id="PF02037">
    <property type="entry name" value="SAP"/>
    <property type="match status" value="1"/>
</dbReference>
<dbReference type="CDD" id="cd16655">
    <property type="entry name" value="RING-Ubox_WDSUB1-like"/>
    <property type="match status" value="1"/>
</dbReference>
<dbReference type="SMART" id="SM00504">
    <property type="entry name" value="Ubox"/>
    <property type="match status" value="1"/>
</dbReference>
<dbReference type="InterPro" id="IPR036361">
    <property type="entry name" value="SAP_dom_sf"/>
</dbReference>
<evidence type="ECO:0000313" key="5">
    <source>
        <dbReference type="Proteomes" id="UP001153069"/>
    </source>
</evidence>
<dbReference type="SMART" id="SM00671">
    <property type="entry name" value="SEL1"/>
    <property type="match status" value="3"/>
</dbReference>
<gene>
    <name evidence="4" type="ORF">SEMRO_820_G207210.1</name>
</gene>
<protein>
    <submittedName>
        <fullName evidence="4">Sel1 domain protein repeat-containing protein</fullName>
    </submittedName>
</protein>
<dbReference type="SUPFAM" id="SSF57850">
    <property type="entry name" value="RING/U-box"/>
    <property type="match status" value="1"/>
</dbReference>
<sequence length="304" mass="33968">MSVAEPFSMEDLSSMSHKALREHCRNLQLSADGTKEALRRRLKSWQQSKNKNPADDLICPITLELPVDPVTAEDGFLYERAAIEQHCKSRAGMVLKSPMTNERMGGRLLAAPKLRSLIETLVEKGAIAGEFADKYRAKKQEIKDRAELLKKAEKGDAEAMYRAGEYYHRGAHGFPEDDNVALAWFKKSHRAGNVKGTALTGDYLLEGWADDKDYKKGMYMSTVAAARGSNLAAYNLGMAFADGAYGMSRDVPEAIFWLEKAVGKCPVDHLDDNHKEKAQEKLDELQRVNNKRSRSEMPALVSRS</sequence>
<dbReference type="InterPro" id="IPR011990">
    <property type="entry name" value="TPR-like_helical_dom_sf"/>
</dbReference>
<dbReference type="PROSITE" id="PS50800">
    <property type="entry name" value="SAP"/>
    <property type="match status" value="1"/>
</dbReference>
<dbReference type="InterPro" id="IPR003034">
    <property type="entry name" value="SAP_dom"/>
</dbReference>